<dbReference type="Proteomes" id="UP000095131">
    <property type="component" value="Unassembled WGS sequence"/>
</dbReference>
<feature type="transmembrane region" description="Helical" evidence="1">
    <location>
        <begin position="55"/>
        <end position="75"/>
    </location>
</feature>
<reference evidence="2 3" key="1">
    <citation type="submission" date="2016-08" db="EMBL/GenBank/DDBJ databases">
        <title>Genome sequencing of Vibrio scophthalmi strain FP3289, an isolated from Paralichthys olivaceus.</title>
        <authorList>
            <person name="Han H.-J."/>
        </authorList>
    </citation>
    <scope>NUCLEOTIDE SEQUENCE [LARGE SCALE GENOMIC DNA]</scope>
    <source>
        <strain evidence="2 3">FP3289</strain>
    </source>
</reference>
<keyword evidence="1" id="KW-0812">Transmembrane</keyword>
<feature type="transmembrane region" description="Helical" evidence="1">
    <location>
        <begin position="20"/>
        <end position="43"/>
    </location>
</feature>
<evidence type="ECO:0000313" key="2">
    <source>
        <dbReference type="EMBL" id="ODS05435.1"/>
    </source>
</evidence>
<dbReference type="RefSeq" id="WP_069448260.1">
    <property type="nucleotide sequence ID" value="NZ_MDCJ01000007.1"/>
</dbReference>
<evidence type="ECO:0000313" key="3">
    <source>
        <dbReference type="Proteomes" id="UP000095131"/>
    </source>
</evidence>
<feature type="transmembrane region" description="Helical" evidence="1">
    <location>
        <begin position="140"/>
        <end position="161"/>
    </location>
</feature>
<keyword evidence="1" id="KW-0472">Membrane</keyword>
<dbReference type="InterPro" id="IPR022604">
    <property type="entry name" value="DUF2955"/>
</dbReference>
<gene>
    <name evidence="2" type="ORF">VSF3289_04576</name>
</gene>
<evidence type="ECO:0008006" key="4">
    <source>
        <dbReference type="Google" id="ProtNLM"/>
    </source>
</evidence>
<feature type="transmembrane region" description="Helical" evidence="1">
    <location>
        <begin position="184"/>
        <end position="212"/>
    </location>
</feature>
<feature type="transmembrane region" description="Helical" evidence="1">
    <location>
        <begin position="256"/>
        <end position="275"/>
    </location>
</feature>
<dbReference type="EMBL" id="MDCJ01000007">
    <property type="protein sequence ID" value="ODS05435.1"/>
    <property type="molecule type" value="Genomic_DNA"/>
</dbReference>
<comment type="caution">
    <text evidence="2">The sequence shown here is derived from an EMBL/GenBank/DDBJ whole genome shotgun (WGS) entry which is preliminary data.</text>
</comment>
<name>A0A1E3WHZ5_9VIBR</name>
<dbReference type="PATRIC" id="fig|45658.8.peg.4575"/>
<dbReference type="OrthoDB" id="6253879at2"/>
<dbReference type="Pfam" id="PF11168">
    <property type="entry name" value="DUF2955"/>
    <property type="match status" value="1"/>
</dbReference>
<protein>
    <recommendedName>
        <fullName evidence="4">DUF2955 domain-containing protein</fullName>
    </recommendedName>
</protein>
<feature type="transmembrane region" description="Helical" evidence="1">
    <location>
        <begin position="232"/>
        <end position="250"/>
    </location>
</feature>
<keyword evidence="1" id="KW-1133">Transmembrane helix</keyword>
<sequence length="356" mass="39600">MLELFRFENLYQRNEAFRVTLAITICMVLGKVLALGSPVYLALYPTIIMTKSKDYSWQGIIHTFAPTLCAAAAALGISEAFHSHPFIIWTLSLFFFDWMRRRATTPAKMGAMLMPTFNWILIIVFDQHTEANMAVRIHEIFIAMLITACVCKFAVACFPPQDPNQKQPTQTPLMEVPVTAQQRAISLALIGIGVGFLMLVDMLSATFCMVPVIAASLQTNRLSFQRVVKRRFITQVGGCAIAAIFSVLLINHQSVLSAYILLLAGLVFLLASLMVKGGSEGRELHADALLATMLPIQLYMTSQDIGLERTFLRGWELAVTLGVLYILYKITLPKASGKRQGEPLLRAGKWKILGKR</sequence>
<dbReference type="AlphaFoldDB" id="A0A1E3WHZ5"/>
<evidence type="ECO:0000256" key="1">
    <source>
        <dbReference type="SAM" id="Phobius"/>
    </source>
</evidence>
<organism evidence="2 3">
    <name type="scientific">Vibrio scophthalmi</name>
    <dbReference type="NCBI Taxonomy" id="45658"/>
    <lineage>
        <taxon>Bacteria</taxon>
        <taxon>Pseudomonadati</taxon>
        <taxon>Pseudomonadota</taxon>
        <taxon>Gammaproteobacteria</taxon>
        <taxon>Vibrionales</taxon>
        <taxon>Vibrionaceae</taxon>
        <taxon>Vibrio</taxon>
    </lineage>
</organism>
<proteinExistence type="predicted"/>
<accession>A0A1E3WHZ5</accession>